<name>A0A437RHH2_9BURK</name>
<dbReference type="InterPro" id="IPR045361">
    <property type="entry name" value="CIS_tube_prot_N"/>
</dbReference>
<dbReference type="OrthoDB" id="5526765at2"/>
<gene>
    <name evidence="3" type="ORF">EOE66_10185</name>
</gene>
<evidence type="ECO:0000256" key="1">
    <source>
        <dbReference type="SAM" id="MobiDB-lite"/>
    </source>
</evidence>
<proteinExistence type="predicted"/>
<dbReference type="EMBL" id="SACR01000003">
    <property type="protein sequence ID" value="RVU46216.1"/>
    <property type="molecule type" value="Genomic_DNA"/>
</dbReference>
<sequence>MAELAKATLTELNASNQPVGQGNPVQFNPASMRLQFSNRSTGGAQAGAPTRQQAGEGSVTLSFDLHFDSADEGTADAPVSVLRKTAAVQRYVRPRGNRPGEEAPPRVQFEWGAVKLQGVMDSLSLDIELFAFDGTPLRARCAVSMKGQDAAYALAPQGTGAGSALRAAAEGLLNSTAGQAAQRVAPFGTTQALNAALAGAESVVRALEGESLAQLSARTGRDPAAWRSLGAGNADPLALRAGQEVPLPRGSGAAPAGNGAGGGALASGGLAALRSSGGTAVAESSPAALTRAGGVAAAQGQQREARHEGGASAALRGFGLTARAPAGGATAAPAAASARGGLQTGSTGPGGLAPADDRPYGFGLPLKPRRAVAPASAPAAAGRRSASASPCGCGGASRPWRSACGCGR</sequence>
<keyword evidence="4" id="KW-1185">Reference proteome</keyword>
<protein>
    <recommendedName>
        <fullName evidence="2">Contractile injection system tube protein N-terminal domain-containing protein</fullName>
    </recommendedName>
</protein>
<dbReference type="Proteomes" id="UP000285575">
    <property type="component" value="Unassembled WGS sequence"/>
</dbReference>
<dbReference type="AlphaFoldDB" id="A0A437RHH2"/>
<dbReference type="Pfam" id="PF19266">
    <property type="entry name" value="CIS_tube"/>
    <property type="match status" value="1"/>
</dbReference>
<feature type="region of interest" description="Disordered" evidence="1">
    <location>
        <begin position="331"/>
        <end position="398"/>
    </location>
</feature>
<organism evidence="3 4">
    <name type="scientific">Rubrivivax rivuli</name>
    <dbReference type="NCBI Taxonomy" id="1862385"/>
    <lineage>
        <taxon>Bacteria</taxon>
        <taxon>Pseudomonadati</taxon>
        <taxon>Pseudomonadota</taxon>
        <taxon>Betaproteobacteria</taxon>
        <taxon>Burkholderiales</taxon>
        <taxon>Sphaerotilaceae</taxon>
        <taxon>Rubrivivax</taxon>
    </lineage>
</organism>
<evidence type="ECO:0000259" key="2">
    <source>
        <dbReference type="Pfam" id="PF19266"/>
    </source>
</evidence>
<reference evidence="3 4" key="1">
    <citation type="submission" date="2019-01" db="EMBL/GenBank/DDBJ databases">
        <authorList>
            <person name="Chen W.-M."/>
        </authorList>
    </citation>
    <scope>NUCLEOTIDE SEQUENCE [LARGE SCALE GENOMIC DNA]</scope>
    <source>
        <strain evidence="3 4">KYPY4</strain>
    </source>
</reference>
<evidence type="ECO:0000313" key="4">
    <source>
        <dbReference type="Proteomes" id="UP000285575"/>
    </source>
</evidence>
<evidence type="ECO:0000313" key="3">
    <source>
        <dbReference type="EMBL" id="RVU46216.1"/>
    </source>
</evidence>
<dbReference type="RefSeq" id="WP_128228582.1">
    <property type="nucleotide sequence ID" value="NZ_SACR01000003.1"/>
</dbReference>
<feature type="compositionally biased region" description="Low complexity" evidence="1">
    <location>
        <begin position="331"/>
        <end position="346"/>
    </location>
</feature>
<feature type="compositionally biased region" description="Low complexity" evidence="1">
    <location>
        <begin position="371"/>
        <end position="390"/>
    </location>
</feature>
<feature type="domain" description="Contractile injection system tube protein N-terminal" evidence="2">
    <location>
        <begin position="3"/>
        <end position="150"/>
    </location>
</feature>
<comment type="caution">
    <text evidence="3">The sequence shown here is derived from an EMBL/GenBank/DDBJ whole genome shotgun (WGS) entry which is preliminary data.</text>
</comment>
<accession>A0A437RHH2</accession>